<dbReference type="Proteomes" id="UP001610446">
    <property type="component" value="Unassembled WGS sequence"/>
</dbReference>
<proteinExistence type="predicted"/>
<evidence type="ECO:0000313" key="2">
    <source>
        <dbReference type="EMBL" id="KAL2841890.1"/>
    </source>
</evidence>
<dbReference type="PANTHER" id="PTHR12203">
    <property type="entry name" value="KDEL LYS-ASP-GLU-LEU CONTAINING - RELATED"/>
    <property type="match status" value="1"/>
</dbReference>
<dbReference type="SMART" id="SM00672">
    <property type="entry name" value="CAP10"/>
    <property type="match status" value="1"/>
</dbReference>
<organism evidence="2 3">
    <name type="scientific">Aspergillus pseudoustus</name>
    <dbReference type="NCBI Taxonomy" id="1810923"/>
    <lineage>
        <taxon>Eukaryota</taxon>
        <taxon>Fungi</taxon>
        <taxon>Dikarya</taxon>
        <taxon>Ascomycota</taxon>
        <taxon>Pezizomycotina</taxon>
        <taxon>Eurotiomycetes</taxon>
        <taxon>Eurotiomycetidae</taxon>
        <taxon>Eurotiales</taxon>
        <taxon>Aspergillaceae</taxon>
        <taxon>Aspergillus</taxon>
        <taxon>Aspergillus subgen. Nidulantes</taxon>
    </lineage>
</organism>
<evidence type="ECO:0000313" key="3">
    <source>
        <dbReference type="Proteomes" id="UP001610446"/>
    </source>
</evidence>
<keyword evidence="2" id="KW-0808">Transferase</keyword>
<dbReference type="InterPro" id="IPR051091">
    <property type="entry name" value="O-Glucosyltr/Glycosyltrsf_90"/>
</dbReference>
<feature type="domain" description="Glycosyl transferase CAP10" evidence="1">
    <location>
        <begin position="183"/>
        <end position="426"/>
    </location>
</feature>
<evidence type="ECO:0000259" key="1">
    <source>
        <dbReference type="SMART" id="SM00672"/>
    </source>
</evidence>
<sequence>MPLTGIPSSPLRFLGAGAVLSLLLLTLLVFGHSTYFTNHEGNGYLLKSNLDSSTPRTQCDSQHAAATNITTESEWEFDFRRDGDNHGLSHVQCVSAFPKLFGDLDRVAEGRVESAKLIGFDEIDELSRSGEDATGDRGLVRCAVIGGELYIISYGAMPYTYSRGKATLHSLNRALSAYPDRRTLPSIEFVLSTDDFFTPSSGSIQGPIWSYSKKPTDTAAWLMPDFGYWSWPEVHIGSYKEIRARIAAVDEGLAFKEKKKQLAWRGSVATNPEIRGALLNAARGKSWATIREINWSDPASVQENVLPMEEYCRYMFLAHAEGRSFSGRGKYLLNCKSVLISHELTWLEAHHGALIASGPEANYVQVGRDWSDLERKVEHLIDNPGVAERIAGNAVKTFRERYLTPAAESCYWRYLITKYAEASGFEPVLESGKKGEKKTVKRGVPFDTWILEN</sequence>
<dbReference type="EMBL" id="JBFXLU010000104">
    <property type="protein sequence ID" value="KAL2841890.1"/>
    <property type="molecule type" value="Genomic_DNA"/>
</dbReference>
<dbReference type="PANTHER" id="PTHR12203:SF112">
    <property type="entry name" value="DUF821 DOMAIN PROTEIN (AFU_ORTHOLOGUE AFUA_2G14740)"/>
    <property type="match status" value="1"/>
</dbReference>
<accession>A0ABR4JPE4</accession>
<reference evidence="2 3" key="1">
    <citation type="submission" date="2024-07" db="EMBL/GenBank/DDBJ databases">
        <title>Section-level genome sequencing and comparative genomics of Aspergillus sections Usti and Cavernicolus.</title>
        <authorList>
            <consortium name="Lawrence Berkeley National Laboratory"/>
            <person name="Nybo J.L."/>
            <person name="Vesth T.C."/>
            <person name="Theobald S."/>
            <person name="Frisvad J.C."/>
            <person name="Larsen T.O."/>
            <person name="Kjaerboelling I."/>
            <person name="Rothschild-Mancinelli K."/>
            <person name="Lyhne E.K."/>
            <person name="Kogle M.E."/>
            <person name="Barry K."/>
            <person name="Clum A."/>
            <person name="Na H."/>
            <person name="Ledsgaard L."/>
            <person name="Lin J."/>
            <person name="Lipzen A."/>
            <person name="Kuo A."/>
            <person name="Riley R."/>
            <person name="Mondo S."/>
            <person name="Labutti K."/>
            <person name="Haridas S."/>
            <person name="Pangalinan J."/>
            <person name="Salamov A.A."/>
            <person name="Simmons B.A."/>
            <person name="Magnuson J.K."/>
            <person name="Chen J."/>
            <person name="Drula E."/>
            <person name="Henrissat B."/>
            <person name="Wiebenga A."/>
            <person name="Lubbers R.J."/>
            <person name="Gomes A.C."/>
            <person name="Makela M.R."/>
            <person name="Stajich J."/>
            <person name="Grigoriev I.V."/>
            <person name="Mortensen U.H."/>
            <person name="De Vries R.P."/>
            <person name="Baker S.E."/>
            <person name="Andersen M.R."/>
        </authorList>
    </citation>
    <scope>NUCLEOTIDE SEQUENCE [LARGE SCALE GENOMIC DNA]</scope>
    <source>
        <strain evidence="2 3">CBS 123904</strain>
    </source>
</reference>
<gene>
    <name evidence="2" type="ORF">BJY01DRAFT_216997</name>
</gene>
<protein>
    <submittedName>
        <fullName evidence="2">Glycosyl transferase family 90-domain-containing protein</fullName>
    </submittedName>
</protein>
<keyword evidence="3" id="KW-1185">Reference proteome</keyword>
<dbReference type="InterPro" id="IPR006598">
    <property type="entry name" value="CAP10"/>
</dbReference>
<dbReference type="GO" id="GO:0016740">
    <property type="term" value="F:transferase activity"/>
    <property type="evidence" value="ECO:0007669"/>
    <property type="project" value="UniProtKB-KW"/>
</dbReference>
<name>A0ABR4JPE4_9EURO</name>
<comment type="caution">
    <text evidence="2">The sequence shown here is derived from an EMBL/GenBank/DDBJ whole genome shotgun (WGS) entry which is preliminary data.</text>
</comment>
<dbReference type="Pfam" id="PF05686">
    <property type="entry name" value="Glyco_transf_90"/>
    <property type="match status" value="1"/>
</dbReference>